<sequence length="236" mass="27765">MKRSVNFSFHHMVRIPEPELMEDATQVASYAQADFETAHSFLIRKFQDRLPSRFNPESILDLGCGPGDMSSRLYSQFPNSNFTFLDGSEFMLDHCKKRMESLVPKKRNKKMEFKKELIQEFVPESPYDLVFSNSLLHHLHDPFEFWGAVQRSIHSDSFIFISDLMRPDSLNAAYQLIERYANNEPDVLKTDFYNSLLAAYRIEEVKEMLEIVRLDGRLNLEPITDRHWICYSKPRL</sequence>
<dbReference type="EMBL" id="SORO01000001">
    <property type="protein sequence ID" value="TDY73393.1"/>
    <property type="molecule type" value="Genomic_DNA"/>
</dbReference>
<keyword evidence="2" id="KW-0489">Methyltransferase</keyword>
<dbReference type="AlphaFoldDB" id="A0A4R8MVF6"/>
<dbReference type="OrthoDB" id="9808140at2"/>
<reference evidence="2 3" key="1">
    <citation type="submission" date="2019-03" db="EMBL/GenBank/DDBJ databases">
        <title>Genomic Encyclopedia of Archaeal and Bacterial Type Strains, Phase II (KMG-II): from individual species to whole genera.</title>
        <authorList>
            <person name="Goeker M."/>
        </authorList>
    </citation>
    <scope>NUCLEOTIDE SEQUENCE [LARGE SCALE GENOMIC DNA]</scope>
    <source>
        <strain evidence="2 3">DSM 21537</strain>
    </source>
</reference>
<dbReference type="InterPro" id="IPR013217">
    <property type="entry name" value="Methyltransf_12"/>
</dbReference>
<protein>
    <submittedName>
        <fullName evidence="2">Methyltransferase family protein</fullName>
    </submittedName>
</protein>
<dbReference type="SUPFAM" id="SSF53335">
    <property type="entry name" value="S-adenosyl-L-methionine-dependent methyltransferases"/>
    <property type="match status" value="1"/>
</dbReference>
<dbReference type="Gene3D" id="3.40.50.150">
    <property type="entry name" value="Vaccinia Virus protein VP39"/>
    <property type="match status" value="1"/>
</dbReference>
<evidence type="ECO:0000259" key="1">
    <source>
        <dbReference type="Pfam" id="PF08242"/>
    </source>
</evidence>
<keyword evidence="2" id="KW-0808">Transferase</keyword>
<name>A0A4R8MVF6_LEPME</name>
<dbReference type="GO" id="GO:0008168">
    <property type="term" value="F:methyltransferase activity"/>
    <property type="evidence" value="ECO:0007669"/>
    <property type="project" value="UniProtKB-KW"/>
</dbReference>
<dbReference type="GeneID" id="79827716"/>
<evidence type="ECO:0000313" key="3">
    <source>
        <dbReference type="Proteomes" id="UP000294684"/>
    </source>
</evidence>
<dbReference type="GO" id="GO:0032259">
    <property type="term" value="P:methylation"/>
    <property type="evidence" value="ECO:0007669"/>
    <property type="project" value="UniProtKB-KW"/>
</dbReference>
<dbReference type="InterPro" id="IPR029063">
    <property type="entry name" value="SAM-dependent_MTases_sf"/>
</dbReference>
<organism evidence="2 3">
    <name type="scientific">Leptospira meyeri</name>
    <dbReference type="NCBI Taxonomy" id="29508"/>
    <lineage>
        <taxon>Bacteria</taxon>
        <taxon>Pseudomonadati</taxon>
        <taxon>Spirochaetota</taxon>
        <taxon>Spirochaetia</taxon>
        <taxon>Leptospirales</taxon>
        <taxon>Leptospiraceae</taxon>
        <taxon>Leptospira</taxon>
    </lineage>
</organism>
<comment type="caution">
    <text evidence="2">The sequence shown here is derived from an EMBL/GenBank/DDBJ whole genome shotgun (WGS) entry which is preliminary data.</text>
</comment>
<dbReference type="CDD" id="cd02440">
    <property type="entry name" value="AdoMet_MTases"/>
    <property type="match status" value="1"/>
</dbReference>
<dbReference type="RefSeq" id="WP_051012778.1">
    <property type="nucleotide sequence ID" value="NZ_SORO01000001.1"/>
</dbReference>
<evidence type="ECO:0000313" key="2">
    <source>
        <dbReference type="EMBL" id="TDY73393.1"/>
    </source>
</evidence>
<accession>A0A4R8MVF6</accession>
<dbReference type="Proteomes" id="UP000294684">
    <property type="component" value="Unassembled WGS sequence"/>
</dbReference>
<gene>
    <name evidence="2" type="ORF">CLV96_2426</name>
</gene>
<feature type="domain" description="Methyltransferase type 12" evidence="1">
    <location>
        <begin position="60"/>
        <end position="154"/>
    </location>
</feature>
<dbReference type="PANTHER" id="PTHR43861:SF1">
    <property type="entry name" value="TRANS-ACONITATE 2-METHYLTRANSFERASE"/>
    <property type="match status" value="1"/>
</dbReference>
<dbReference type="Pfam" id="PF08242">
    <property type="entry name" value="Methyltransf_12"/>
    <property type="match status" value="1"/>
</dbReference>
<keyword evidence="3" id="KW-1185">Reference proteome</keyword>
<dbReference type="STRING" id="1193051.LEP1GSC017_1577"/>
<proteinExistence type="predicted"/>
<dbReference type="PANTHER" id="PTHR43861">
    <property type="entry name" value="TRANS-ACONITATE 2-METHYLTRANSFERASE-RELATED"/>
    <property type="match status" value="1"/>
</dbReference>